<protein>
    <recommendedName>
        <fullName evidence="1">non-specific serine/threonine protein kinase</fullName>
        <ecNumber evidence="1">2.7.11.1</ecNumber>
    </recommendedName>
</protein>
<evidence type="ECO:0000256" key="8">
    <source>
        <dbReference type="SAM" id="Phobius"/>
    </source>
</evidence>
<keyword evidence="2 10" id="KW-0723">Serine/threonine-protein kinase</keyword>
<dbReference type="PROSITE" id="PS50011">
    <property type="entry name" value="PROTEIN_KINASE_DOM"/>
    <property type="match status" value="1"/>
</dbReference>
<name>A0A502KXT4_9GAMM</name>
<gene>
    <name evidence="10" type="ORF">EPA86_06890</name>
</gene>
<evidence type="ECO:0000313" key="11">
    <source>
        <dbReference type="Proteomes" id="UP000315303"/>
    </source>
</evidence>
<keyword evidence="11" id="KW-1185">Reference proteome</keyword>
<evidence type="ECO:0000313" key="10">
    <source>
        <dbReference type="EMBL" id="TPH16458.1"/>
    </source>
</evidence>
<dbReference type="InterPro" id="IPR017441">
    <property type="entry name" value="Protein_kinase_ATP_BS"/>
</dbReference>
<dbReference type="EC" id="2.7.11.1" evidence="1"/>
<proteinExistence type="predicted"/>
<dbReference type="PROSITE" id="PS00107">
    <property type="entry name" value="PROTEIN_KINASE_ATP"/>
    <property type="match status" value="1"/>
</dbReference>
<organism evidence="10 11">
    <name type="scientific">Litorilituus lipolyticus</name>
    <dbReference type="NCBI Taxonomy" id="2491017"/>
    <lineage>
        <taxon>Bacteria</taxon>
        <taxon>Pseudomonadati</taxon>
        <taxon>Pseudomonadota</taxon>
        <taxon>Gammaproteobacteria</taxon>
        <taxon>Alteromonadales</taxon>
        <taxon>Colwelliaceae</taxon>
        <taxon>Litorilituus</taxon>
    </lineage>
</organism>
<dbReference type="PANTHER" id="PTHR43289">
    <property type="entry name" value="MITOGEN-ACTIVATED PROTEIN KINASE KINASE KINASE 20-RELATED"/>
    <property type="match status" value="1"/>
</dbReference>
<reference evidence="10 11" key="1">
    <citation type="submission" date="2019-01" db="EMBL/GenBank/DDBJ databases">
        <title>Litorilituus lipolytica sp. nov., isolated from intertidal sand of the Yellow Sea in China.</title>
        <authorList>
            <person name="Liu A."/>
        </authorList>
    </citation>
    <scope>NUCLEOTIDE SEQUENCE [LARGE SCALE GENOMIC DNA]</scope>
    <source>
        <strain evidence="10 11">RZ04</strain>
    </source>
</reference>
<feature type="binding site" evidence="7">
    <location>
        <position position="422"/>
    </location>
    <ligand>
        <name>ATP</name>
        <dbReference type="ChEBI" id="CHEBI:30616"/>
    </ligand>
</feature>
<dbReference type="RefSeq" id="WP_140602694.1">
    <property type="nucleotide sequence ID" value="NZ_SAWY01000013.1"/>
</dbReference>
<evidence type="ECO:0000259" key="9">
    <source>
        <dbReference type="PROSITE" id="PS50011"/>
    </source>
</evidence>
<dbReference type="Gene3D" id="3.30.200.20">
    <property type="entry name" value="Phosphorylase Kinase, domain 1"/>
    <property type="match status" value="1"/>
</dbReference>
<dbReference type="InterPro" id="IPR011009">
    <property type="entry name" value="Kinase-like_dom_sf"/>
</dbReference>
<dbReference type="Gene3D" id="1.10.510.10">
    <property type="entry name" value="Transferase(Phosphotransferase) domain 1"/>
    <property type="match status" value="1"/>
</dbReference>
<evidence type="ECO:0000256" key="6">
    <source>
        <dbReference type="ARBA" id="ARBA00022840"/>
    </source>
</evidence>
<dbReference type="OrthoDB" id="9801841at2"/>
<dbReference type="Proteomes" id="UP000315303">
    <property type="component" value="Unassembled WGS sequence"/>
</dbReference>
<evidence type="ECO:0000256" key="1">
    <source>
        <dbReference type="ARBA" id="ARBA00012513"/>
    </source>
</evidence>
<dbReference type="SMART" id="SM00220">
    <property type="entry name" value="S_TKc"/>
    <property type="match status" value="1"/>
</dbReference>
<keyword evidence="3" id="KW-0808">Transferase</keyword>
<dbReference type="PANTHER" id="PTHR43289:SF34">
    <property type="entry name" value="SERINE_THREONINE-PROTEIN KINASE YBDM-RELATED"/>
    <property type="match status" value="1"/>
</dbReference>
<feature type="transmembrane region" description="Helical" evidence="8">
    <location>
        <begin position="68"/>
        <end position="86"/>
    </location>
</feature>
<dbReference type="FunFam" id="1.10.510.10:FF:000021">
    <property type="entry name" value="Serine/threonine protein kinase"/>
    <property type="match status" value="1"/>
</dbReference>
<dbReference type="GO" id="GO:0005524">
    <property type="term" value="F:ATP binding"/>
    <property type="evidence" value="ECO:0007669"/>
    <property type="project" value="UniProtKB-UniRule"/>
</dbReference>
<keyword evidence="8" id="KW-0472">Membrane</keyword>
<keyword evidence="5 10" id="KW-0418">Kinase</keyword>
<evidence type="ECO:0000256" key="3">
    <source>
        <dbReference type="ARBA" id="ARBA00022679"/>
    </source>
</evidence>
<keyword evidence="6 7" id="KW-0067">ATP-binding</keyword>
<dbReference type="CDD" id="cd14014">
    <property type="entry name" value="STKc_PknB_like"/>
    <property type="match status" value="1"/>
</dbReference>
<evidence type="ECO:0000256" key="4">
    <source>
        <dbReference type="ARBA" id="ARBA00022741"/>
    </source>
</evidence>
<feature type="transmembrane region" description="Helical" evidence="8">
    <location>
        <begin position="98"/>
        <end position="114"/>
    </location>
</feature>
<keyword evidence="4 7" id="KW-0547">Nucleotide-binding</keyword>
<dbReference type="AlphaFoldDB" id="A0A502KXT4"/>
<dbReference type="GO" id="GO:0004674">
    <property type="term" value="F:protein serine/threonine kinase activity"/>
    <property type="evidence" value="ECO:0007669"/>
    <property type="project" value="UniProtKB-KW"/>
</dbReference>
<feature type="domain" description="Protein kinase" evidence="9">
    <location>
        <begin position="393"/>
        <end position="654"/>
    </location>
</feature>
<evidence type="ECO:0000256" key="7">
    <source>
        <dbReference type="PROSITE-ProRule" id="PRU10141"/>
    </source>
</evidence>
<accession>A0A502KXT4</accession>
<evidence type="ECO:0000256" key="2">
    <source>
        <dbReference type="ARBA" id="ARBA00022527"/>
    </source>
</evidence>
<feature type="transmembrane region" description="Helical" evidence="8">
    <location>
        <begin position="12"/>
        <end position="33"/>
    </location>
</feature>
<dbReference type="InterPro" id="IPR000719">
    <property type="entry name" value="Prot_kinase_dom"/>
</dbReference>
<dbReference type="PROSITE" id="PS00108">
    <property type="entry name" value="PROTEIN_KINASE_ST"/>
    <property type="match status" value="1"/>
</dbReference>
<dbReference type="InterPro" id="IPR008271">
    <property type="entry name" value="Ser/Thr_kinase_AS"/>
</dbReference>
<keyword evidence="8" id="KW-0812">Transmembrane</keyword>
<keyword evidence="8" id="KW-1133">Transmembrane helix</keyword>
<sequence>MLKGALPLYKTGWFYLLLCFWLVSLWSVSAGYFSDVNQSNLVWLVKQNSASSTIDNSAVLSSATQPSLTIFIASIGLFFVGIYLIWRLRAERLSKQGLMMFGYIIVLFVMQYSLAIYQHLFVIIPMALFVVLSWPFIIAFHHEESIFISLQQENEQLLFERIQEYALANQVDKLANPLAKLAAHQSIQEEIYQLALQAEKSKYSDVAHCLYNWNEQSGLIHQASHEKIIEHKKALLHAKTAKQISEREQRVVIEAANTKQASLVKQASLEDDDGQSDIAQNYTAPKRTESNQHQINWQKTLNEAETSHELDNSFDLVDSVEKNQGDILQDSDHYNNEAESDLAATLVINQSNNAFEQDELEATLVLSSQDDLAQTQAKLSVTQAFKPQSFGRYQVEGLLGKGAMGIVYRGVDPKINRHVAIKSLQLSDSVDQEEVSQAKQRFFREAETAGGLSHANIVTIYDVGDEGSLGYIAMDLLTGAPLSHFIHVDKLLPTPLIYQLMIQITDALEYAHRQSVVHRDIKPGNIIYDDDLQKATVTDFGIAYVTDNSRTSTGVIMGSPYYMSPEQITGGSVDGRSDIFSLGATFYQLLSGQLPFEGDSVVSVAYQISNAKQIKVTEHKANLPPSAARITNKALQKDATKRYQSMQEFKQALINALKRDFKQAPII</sequence>
<dbReference type="Pfam" id="PF00069">
    <property type="entry name" value="Pkinase"/>
    <property type="match status" value="1"/>
</dbReference>
<evidence type="ECO:0000256" key="5">
    <source>
        <dbReference type="ARBA" id="ARBA00022777"/>
    </source>
</evidence>
<comment type="caution">
    <text evidence="10">The sequence shown here is derived from an EMBL/GenBank/DDBJ whole genome shotgun (WGS) entry which is preliminary data.</text>
</comment>
<dbReference type="SUPFAM" id="SSF56112">
    <property type="entry name" value="Protein kinase-like (PK-like)"/>
    <property type="match status" value="1"/>
</dbReference>
<dbReference type="EMBL" id="SAWY01000013">
    <property type="protein sequence ID" value="TPH16458.1"/>
    <property type="molecule type" value="Genomic_DNA"/>
</dbReference>